<dbReference type="Gene3D" id="3.30.2270.10">
    <property type="entry name" value="Folate-binding superfamily"/>
    <property type="match status" value="1"/>
</dbReference>
<protein>
    <submittedName>
        <fullName evidence="1">Sarcosine oxidase subunit delta</fullName>
    </submittedName>
</protein>
<dbReference type="AlphaFoldDB" id="A0A0D2J635"/>
<comment type="caution">
    <text evidence="1">The sequence shown here is derived from an EMBL/GenBank/DDBJ whole genome shotgun (WGS) entry which is preliminary data.</text>
</comment>
<dbReference type="InterPro" id="IPR006279">
    <property type="entry name" value="SoxD"/>
</dbReference>
<evidence type="ECO:0000313" key="1">
    <source>
        <dbReference type="EMBL" id="KIX11171.1"/>
    </source>
</evidence>
<evidence type="ECO:0000313" key="2">
    <source>
        <dbReference type="Proteomes" id="UP000032233"/>
    </source>
</evidence>
<dbReference type="InParanoid" id="A0A0D2J635"/>
<keyword evidence="2" id="KW-1185">Reference proteome</keyword>
<dbReference type="EMBL" id="AZAC01000067">
    <property type="protein sequence ID" value="KIX11171.1"/>
    <property type="molecule type" value="Genomic_DNA"/>
</dbReference>
<dbReference type="Pfam" id="PF04267">
    <property type="entry name" value="SoxD"/>
    <property type="match status" value="1"/>
</dbReference>
<organism evidence="1 2">
    <name type="scientific">Dethiosulfatarculus sandiegensis</name>
    <dbReference type="NCBI Taxonomy" id="1429043"/>
    <lineage>
        <taxon>Bacteria</taxon>
        <taxon>Pseudomonadati</taxon>
        <taxon>Thermodesulfobacteriota</taxon>
        <taxon>Desulfarculia</taxon>
        <taxon>Desulfarculales</taxon>
        <taxon>Desulfarculaceae</taxon>
        <taxon>Dethiosulfatarculus</taxon>
    </lineage>
</organism>
<dbReference type="Proteomes" id="UP000032233">
    <property type="component" value="Unassembled WGS sequence"/>
</dbReference>
<dbReference type="GO" id="GO:0046653">
    <property type="term" value="P:tetrahydrofolate metabolic process"/>
    <property type="evidence" value="ECO:0007669"/>
    <property type="project" value="InterPro"/>
</dbReference>
<accession>A0A0D2J635</accession>
<gene>
    <name evidence="1" type="ORF">X474_26135</name>
</gene>
<proteinExistence type="predicted"/>
<reference evidence="1 2" key="1">
    <citation type="submission" date="2013-11" db="EMBL/GenBank/DDBJ databases">
        <title>Metagenomic analysis of a methanogenic consortium involved in long chain n-alkane degradation.</title>
        <authorList>
            <person name="Davidova I.A."/>
            <person name="Callaghan A.V."/>
            <person name="Wawrik B."/>
            <person name="Pruitt S."/>
            <person name="Marks C."/>
            <person name="Duncan K.E."/>
            <person name="Suflita J.M."/>
        </authorList>
    </citation>
    <scope>NUCLEOTIDE SEQUENCE [LARGE SCALE GENOMIC DNA]</scope>
    <source>
        <strain evidence="1 2">SPR</strain>
    </source>
</reference>
<sequence length="82" mass="9315">MNCPNCGARDVYEFKFGGEVKVEPRSGADLRELRDYIYFNQNKSGVQEEWWWHQACGTWLKVTRNTETNQVLGVTSAGVGGE</sequence>
<dbReference type="STRING" id="1429043.X474_26135"/>
<dbReference type="InterPro" id="IPR038561">
    <property type="entry name" value="SoxD_sf"/>
</dbReference>
<name>A0A0D2J635_9BACT</name>
<dbReference type="GO" id="GO:0008115">
    <property type="term" value="F:sarcosine oxidase activity"/>
    <property type="evidence" value="ECO:0007669"/>
    <property type="project" value="InterPro"/>
</dbReference>